<reference evidence="3" key="1">
    <citation type="journal article" date="2019" name="Int. J. Syst. Evol. Microbiol.">
        <title>The Global Catalogue of Microorganisms (GCM) 10K type strain sequencing project: providing services to taxonomists for standard genome sequencing and annotation.</title>
        <authorList>
            <consortium name="The Broad Institute Genomics Platform"/>
            <consortium name="The Broad Institute Genome Sequencing Center for Infectious Disease"/>
            <person name="Wu L."/>
            <person name="Ma J."/>
        </authorList>
    </citation>
    <scope>NUCLEOTIDE SEQUENCE [LARGE SCALE GENOMIC DNA]</scope>
    <source>
        <strain evidence="3">JCM 15896</strain>
    </source>
</reference>
<evidence type="ECO:0000313" key="2">
    <source>
        <dbReference type="EMBL" id="GAA0860461.1"/>
    </source>
</evidence>
<evidence type="ECO:0000256" key="1">
    <source>
        <dbReference type="SAM" id="Phobius"/>
    </source>
</evidence>
<evidence type="ECO:0008006" key="4">
    <source>
        <dbReference type="Google" id="ProtNLM"/>
    </source>
</evidence>
<feature type="transmembrane region" description="Helical" evidence="1">
    <location>
        <begin position="39"/>
        <end position="61"/>
    </location>
</feature>
<protein>
    <recommendedName>
        <fullName evidence="4">Phospholipase_D-nuclease N-terminal</fullName>
    </recommendedName>
</protein>
<keyword evidence="1" id="KW-1133">Transmembrane helix</keyword>
<feature type="transmembrane region" description="Helical" evidence="1">
    <location>
        <begin position="6"/>
        <end position="27"/>
    </location>
</feature>
<keyword evidence="3" id="KW-1185">Reference proteome</keyword>
<sequence length="72" mass="8061">MTTINFTDLAIFMLILAPCMGFICYFLGKRKTSNPIRTAIFGFFSGFIPPIGLIYLLILVFKHDLPSAQSNV</sequence>
<proteinExistence type="predicted"/>
<dbReference type="EMBL" id="BAAAFD010000034">
    <property type="protein sequence ID" value="GAA0860461.1"/>
    <property type="molecule type" value="Genomic_DNA"/>
</dbReference>
<organism evidence="2 3">
    <name type="scientific">Aliiglaciecola litoralis</name>
    <dbReference type="NCBI Taxonomy" id="582857"/>
    <lineage>
        <taxon>Bacteria</taxon>
        <taxon>Pseudomonadati</taxon>
        <taxon>Pseudomonadota</taxon>
        <taxon>Gammaproteobacteria</taxon>
        <taxon>Alteromonadales</taxon>
        <taxon>Alteromonadaceae</taxon>
        <taxon>Aliiglaciecola</taxon>
    </lineage>
</organism>
<name>A0ABP3X730_9ALTE</name>
<comment type="caution">
    <text evidence="2">The sequence shown here is derived from an EMBL/GenBank/DDBJ whole genome shotgun (WGS) entry which is preliminary data.</text>
</comment>
<keyword evidence="1" id="KW-0812">Transmembrane</keyword>
<gene>
    <name evidence="2" type="ORF">GCM10009114_37420</name>
</gene>
<keyword evidence="1" id="KW-0472">Membrane</keyword>
<accession>A0ABP3X730</accession>
<dbReference type="Proteomes" id="UP001500359">
    <property type="component" value="Unassembled WGS sequence"/>
</dbReference>
<evidence type="ECO:0000313" key="3">
    <source>
        <dbReference type="Proteomes" id="UP001500359"/>
    </source>
</evidence>